<feature type="active site" description="Proton donor" evidence="3">
    <location>
        <position position="59"/>
    </location>
</feature>
<protein>
    <submittedName>
        <fullName evidence="7">Aldo-keto reductase</fullName>
    </submittedName>
</protein>
<feature type="binding site" evidence="4">
    <location>
        <position position="121"/>
    </location>
    <ligand>
        <name>substrate</name>
    </ligand>
</feature>
<feature type="domain" description="NADP-dependent oxidoreductase" evidence="6">
    <location>
        <begin position="26"/>
        <end position="276"/>
    </location>
</feature>
<dbReference type="Gene3D" id="3.20.20.100">
    <property type="entry name" value="NADP-dependent oxidoreductase domain"/>
    <property type="match status" value="1"/>
</dbReference>
<dbReference type="PROSITE" id="PS00062">
    <property type="entry name" value="ALDOKETO_REDUCTASE_2"/>
    <property type="match status" value="1"/>
</dbReference>
<dbReference type="PANTHER" id="PTHR43827">
    <property type="entry name" value="2,5-DIKETO-D-GLUCONIC ACID REDUCTASE"/>
    <property type="match status" value="1"/>
</dbReference>
<keyword evidence="2" id="KW-0560">Oxidoreductase</keyword>
<evidence type="ECO:0000256" key="5">
    <source>
        <dbReference type="PIRSR" id="PIRSR000097-3"/>
    </source>
</evidence>
<dbReference type="InterPro" id="IPR020471">
    <property type="entry name" value="AKR"/>
</dbReference>
<dbReference type="InterPro" id="IPR023210">
    <property type="entry name" value="NADP_OxRdtase_dom"/>
</dbReference>
<dbReference type="PANTHER" id="PTHR43827:SF13">
    <property type="entry name" value="ALDO_KETO REDUCTASE FAMILY PROTEIN"/>
    <property type="match status" value="1"/>
</dbReference>
<dbReference type="Pfam" id="PF00248">
    <property type="entry name" value="Aldo_ket_red"/>
    <property type="match status" value="1"/>
</dbReference>
<dbReference type="GO" id="GO:0016491">
    <property type="term" value="F:oxidoreductase activity"/>
    <property type="evidence" value="ECO:0007669"/>
    <property type="project" value="UniProtKB-KW"/>
</dbReference>
<feature type="site" description="Lowers pKa of active site Tyr" evidence="5">
    <location>
        <position position="84"/>
    </location>
</feature>
<organism evidence="7 8">
    <name type="scientific">Cercophora newfieldiana</name>
    <dbReference type="NCBI Taxonomy" id="92897"/>
    <lineage>
        <taxon>Eukaryota</taxon>
        <taxon>Fungi</taxon>
        <taxon>Dikarya</taxon>
        <taxon>Ascomycota</taxon>
        <taxon>Pezizomycotina</taxon>
        <taxon>Sordariomycetes</taxon>
        <taxon>Sordariomycetidae</taxon>
        <taxon>Sordariales</taxon>
        <taxon>Lasiosphaeriaceae</taxon>
        <taxon>Cercophora</taxon>
    </lineage>
</organism>
<proteinExistence type="inferred from homology"/>
<evidence type="ECO:0000256" key="3">
    <source>
        <dbReference type="PIRSR" id="PIRSR000097-1"/>
    </source>
</evidence>
<keyword evidence="8" id="KW-1185">Reference proteome</keyword>
<dbReference type="PROSITE" id="PS00798">
    <property type="entry name" value="ALDOKETO_REDUCTASE_1"/>
    <property type="match status" value="1"/>
</dbReference>
<dbReference type="PRINTS" id="PR00069">
    <property type="entry name" value="ALDKETRDTASE"/>
</dbReference>
<name>A0AA39Y4D1_9PEZI</name>
<comment type="caution">
    <text evidence="7">The sequence shown here is derived from an EMBL/GenBank/DDBJ whole genome shotgun (WGS) entry which is preliminary data.</text>
</comment>
<dbReference type="InterPro" id="IPR036812">
    <property type="entry name" value="NAD(P)_OxRdtase_dom_sf"/>
</dbReference>
<evidence type="ECO:0000256" key="2">
    <source>
        <dbReference type="ARBA" id="ARBA00023002"/>
    </source>
</evidence>
<comment type="similarity">
    <text evidence="1">Belongs to the aldo/keto reductase family.</text>
</comment>
<sequence>MSGQPLNLTLTSTITPKGTNTPIPRLGFGTYPLSPSTCLTACTAALSTGYRHIDTAQLYKNESAVGEAIASSPVSRSDVFITTKQGIRGDSPEATYALAAESVNKITGGDSEGYVDLFLVHTKWVRGDAEGRKEVWQALERLYEEGKARLIGVSNYEVEHLEEMRGYARVWPPHVLQVELHPWRQQRELVRYCEEKGIVVQAYSPLAEGQRMDDVVLKGIAEKCSKSPAQVLLRYGLQKGWVVLPRSENPMRIAENAGLYDFVLADGDMEALDGLDEAESA</sequence>
<evidence type="ECO:0000256" key="1">
    <source>
        <dbReference type="ARBA" id="ARBA00007905"/>
    </source>
</evidence>
<dbReference type="FunFam" id="3.20.20.100:FF:000015">
    <property type="entry name" value="Oxidoreductase, aldo/keto reductase family"/>
    <property type="match status" value="1"/>
</dbReference>
<reference evidence="7" key="1">
    <citation type="submission" date="2023-06" db="EMBL/GenBank/DDBJ databases">
        <title>Genome-scale phylogeny and comparative genomics of the fungal order Sordariales.</title>
        <authorList>
            <consortium name="Lawrence Berkeley National Laboratory"/>
            <person name="Hensen N."/>
            <person name="Bonometti L."/>
            <person name="Westerberg I."/>
            <person name="Brannstrom I.O."/>
            <person name="Guillou S."/>
            <person name="Cros-Aarteil S."/>
            <person name="Calhoun S."/>
            <person name="Haridas S."/>
            <person name="Kuo A."/>
            <person name="Mondo S."/>
            <person name="Pangilinan J."/>
            <person name="Riley R."/>
            <person name="Labutti K."/>
            <person name="Andreopoulos B."/>
            <person name="Lipzen A."/>
            <person name="Chen C."/>
            <person name="Yanf M."/>
            <person name="Daum C."/>
            <person name="Ng V."/>
            <person name="Clum A."/>
            <person name="Steindorff A."/>
            <person name="Ohm R."/>
            <person name="Martin F."/>
            <person name="Silar P."/>
            <person name="Natvig D."/>
            <person name="Lalanne C."/>
            <person name="Gautier V."/>
            <person name="Ament-Velasquez S.L."/>
            <person name="Kruys A."/>
            <person name="Hutchinson M.I."/>
            <person name="Powell A.J."/>
            <person name="Barry K."/>
            <person name="Miller A.N."/>
            <person name="Grigoriev I.V."/>
            <person name="Debuchy R."/>
            <person name="Gladieux P."/>
            <person name="Thoren M.H."/>
            <person name="Johannesson H."/>
        </authorList>
    </citation>
    <scope>NUCLEOTIDE SEQUENCE</scope>
    <source>
        <strain evidence="7">SMH2532-1</strain>
    </source>
</reference>
<evidence type="ECO:0000313" key="8">
    <source>
        <dbReference type="Proteomes" id="UP001174936"/>
    </source>
</evidence>
<dbReference type="CDD" id="cd19071">
    <property type="entry name" value="AKR_AKR1-5-like"/>
    <property type="match status" value="1"/>
</dbReference>
<evidence type="ECO:0000256" key="4">
    <source>
        <dbReference type="PIRSR" id="PIRSR000097-2"/>
    </source>
</evidence>
<gene>
    <name evidence="7" type="ORF">B0T16DRAFT_373960</name>
</gene>
<dbReference type="AlphaFoldDB" id="A0AA39Y4D1"/>
<dbReference type="EMBL" id="JAULSV010000004">
    <property type="protein sequence ID" value="KAK0645811.1"/>
    <property type="molecule type" value="Genomic_DNA"/>
</dbReference>
<evidence type="ECO:0000313" key="7">
    <source>
        <dbReference type="EMBL" id="KAK0645811.1"/>
    </source>
</evidence>
<dbReference type="Proteomes" id="UP001174936">
    <property type="component" value="Unassembled WGS sequence"/>
</dbReference>
<dbReference type="InterPro" id="IPR018170">
    <property type="entry name" value="Aldo/ket_reductase_CS"/>
</dbReference>
<evidence type="ECO:0000259" key="6">
    <source>
        <dbReference type="Pfam" id="PF00248"/>
    </source>
</evidence>
<accession>A0AA39Y4D1</accession>
<dbReference type="PIRSF" id="PIRSF000097">
    <property type="entry name" value="AKR"/>
    <property type="match status" value="1"/>
</dbReference>
<dbReference type="SUPFAM" id="SSF51430">
    <property type="entry name" value="NAD(P)-linked oxidoreductase"/>
    <property type="match status" value="1"/>
</dbReference>